<dbReference type="PANTHER" id="PTHR10849">
    <property type="entry name" value="NADH DEHYDROGENASE UBIQUINONE IRON-SULFUR PROTEIN 8, MITOCHONDRIAL"/>
    <property type="match status" value="1"/>
</dbReference>
<dbReference type="GO" id="GO:0051539">
    <property type="term" value="F:4 iron, 4 sulfur cluster binding"/>
    <property type="evidence" value="ECO:0007669"/>
    <property type="project" value="UniProtKB-KW"/>
</dbReference>
<dbReference type="Gene3D" id="3.30.70.3270">
    <property type="match status" value="1"/>
</dbReference>
<evidence type="ECO:0000256" key="3">
    <source>
        <dbReference type="ARBA" id="ARBA00022719"/>
    </source>
</evidence>
<dbReference type="RefSeq" id="WP_009181617.1">
    <property type="nucleotide sequence ID" value="NZ_CM001368.1"/>
</dbReference>
<dbReference type="InterPro" id="IPR017896">
    <property type="entry name" value="4Fe4S_Fe-S-bd"/>
</dbReference>
<reference evidence="14" key="1">
    <citation type="journal article" date="2015" name="Genome Announc.">
        <title>High-Quality Draft Genome Sequence of Desulfovibrio carbinoliphilus FW-101-2B, an Organic Acid-Oxidizing Sulfate-Reducing Bacterium Isolated from Uranium(VI)-Contaminated Groundwater.</title>
        <authorList>
            <person name="Ramsay B.D."/>
            <person name="Hwang C."/>
            <person name="Woo H.L."/>
            <person name="Carroll S.L."/>
            <person name="Lucas S."/>
            <person name="Han J."/>
            <person name="Lapidus A.L."/>
            <person name="Cheng J.F."/>
            <person name="Goodwin L.A."/>
            <person name="Pitluck S."/>
            <person name="Peters L."/>
            <person name="Chertkov O."/>
            <person name="Held B."/>
            <person name="Detter J.C."/>
            <person name="Han C.S."/>
            <person name="Tapia R."/>
            <person name="Land M.L."/>
            <person name="Hauser L.J."/>
            <person name="Kyrpides N.C."/>
            <person name="Ivanova N.N."/>
            <person name="Mikhailova N."/>
            <person name="Pagani I."/>
            <person name="Woyke T."/>
            <person name="Arkin A.P."/>
            <person name="Dehal P."/>
            <person name="Chivian D."/>
            <person name="Criddle C.S."/>
            <person name="Wu W."/>
            <person name="Chakraborty R."/>
            <person name="Hazen T.C."/>
            <person name="Fields M.W."/>
        </authorList>
    </citation>
    <scope>NUCLEOTIDE SEQUENCE [LARGE SCALE GENOMIC DNA]</scope>
    <source>
        <strain evidence="14">FW-101-2B</strain>
    </source>
</reference>
<dbReference type="GO" id="GO:0016651">
    <property type="term" value="F:oxidoreductase activity, acting on NAD(P)H"/>
    <property type="evidence" value="ECO:0007669"/>
    <property type="project" value="InterPro"/>
</dbReference>
<dbReference type="PROSITE" id="PS51379">
    <property type="entry name" value="4FE4S_FER_2"/>
    <property type="match status" value="2"/>
</dbReference>
<sequence length="123" mass="13714">MFNMTKNVVTNLFSKSSTRLYPFAVRGHFEGFRGTLVNNIDECIFCRTCQIKCPSQCISVDNKAGTWTCEAMSCVYCGVCVDVCPTSCLSMTKEHRPVATEQQTIFLQGVPKKKKKAEEAPAE</sequence>
<dbReference type="OrthoDB" id="9808559at2"/>
<name>G7QA88_9BACT</name>
<dbReference type="InterPro" id="IPR017900">
    <property type="entry name" value="4Fe4S_Fe_S_CS"/>
</dbReference>
<evidence type="ECO:0000256" key="8">
    <source>
        <dbReference type="ARBA" id="ARBA00023014"/>
    </source>
</evidence>
<keyword evidence="9" id="KW-0520">NAD</keyword>
<feature type="domain" description="4Fe-4S ferredoxin-type" evidence="12">
    <location>
        <begin position="34"/>
        <end position="63"/>
    </location>
</feature>
<keyword evidence="5" id="KW-0677">Repeat</keyword>
<dbReference type="STRING" id="694327.DFW101_2234"/>
<keyword evidence="8" id="KW-0411">Iron-sulfur</keyword>
<dbReference type="HOGENOM" id="CLU_067218_4_6_7"/>
<dbReference type="GO" id="GO:0046872">
    <property type="term" value="F:metal ion binding"/>
    <property type="evidence" value="ECO:0007669"/>
    <property type="project" value="UniProtKB-KW"/>
</dbReference>
<evidence type="ECO:0000256" key="2">
    <source>
        <dbReference type="ARBA" id="ARBA00022485"/>
    </source>
</evidence>
<evidence type="ECO:0000256" key="4">
    <source>
        <dbReference type="ARBA" id="ARBA00022723"/>
    </source>
</evidence>
<dbReference type="EMBL" id="CM001368">
    <property type="protein sequence ID" value="EHJ48239.1"/>
    <property type="molecule type" value="Genomic_DNA"/>
</dbReference>
<keyword evidence="3" id="KW-0874">Quinone</keyword>
<evidence type="ECO:0000256" key="10">
    <source>
        <dbReference type="ARBA" id="ARBA00023075"/>
    </source>
</evidence>
<evidence type="ECO:0000256" key="9">
    <source>
        <dbReference type="ARBA" id="ARBA00023027"/>
    </source>
</evidence>
<dbReference type="PROSITE" id="PS00198">
    <property type="entry name" value="4FE4S_FER_1"/>
    <property type="match status" value="2"/>
</dbReference>
<dbReference type="SUPFAM" id="SSF54862">
    <property type="entry name" value="4Fe-4S ferredoxins"/>
    <property type="match status" value="1"/>
</dbReference>
<dbReference type="AlphaFoldDB" id="G7QA88"/>
<evidence type="ECO:0000256" key="1">
    <source>
        <dbReference type="ARBA" id="ARBA00022475"/>
    </source>
</evidence>
<evidence type="ECO:0000256" key="6">
    <source>
        <dbReference type="ARBA" id="ARBA00022967"/>
    </source>
</evidence>
<dbReference type="InterPro" id="IPR010226">
    <property type="entry name" value="NADH_quinone_OxRdtase_chainI"/>
</dbReference>
<feature type="domain" description="4Fe-4S ferredoxin-type" evidence="12">
    <location>
        <begin position="65"/>
        <end position="94"/>
    </location>
</feature>
<proteinExistence type="predicted"/>
<evidence type="ECO:0000259" key="12">
    <source>
        <dbReference type="PROSITE" id="PS51379"/>
    </source>
</evidence>
<dbReference type="eggNOG" id="COG1143">
    <property type="taxonomic scope" value="Bacteria"/>
</dbReference>
<keyword evidence="4" id="KW-0479">Metal-binding</keyword>
<keyword evidence="14" id="KW-1185">Reference proteome</keyword>
<keyword evidence="2" id="KW-0004">4Fe-4S</keyword>
<dbReference type="GO" id="GO:0048038">
    <property type="term" value="F:quinone binding"/>
    <property type="evidence" value="ECO:0007669"/>
    <property type="project" value="UniProtKB-KW"/>
</dbReference>
<protein>
    <submittedName>
        <fullName evidence="13">Ech hydrogenase subunit EchF</fullName>
    </submittedName>
</protein>
<dbReference type="GO" id="GO:0016020">
    <property type="term" value="C:membrane"/>
    <property type="evidence" value="ECO:0007669"/>
    <property type="project" value="InterPro"/>
</dbReference>
<gene>
    <name evidence="13" type="ORF">DFW101_2234</name>
</gene>
<dbReference type="PANTHER" id="PTHR10849:SF24">
    <property type="entry name" value="NADH-QUINONE OXIDOREDUCTASE SUBUNIT I 2"/>
    <property type="match status" value="1"/>
</dbReference>
<evidence type="ECO:0000256" key="11">
    <source>
        <dbReference type="ARBA" id="ARBA00023136"/>
    </source>
</evidence>
<evidence type="ECO:0000256" key="5">
    <source>
        <dbReference type="ARBA" id="ARBA00022737"/>
    </source>
</evidence>
<dbReference type="Pfam" id="PF12838">
    <property type="entry name" value="Fer4_7"/>
    <property type="match status" value="1"/>
</dbReference>
<evidence type="ECO:0000313" key="14">
    <source>
        <dbReference type="Proteomes" id="UP000004662"/>
    </source>
</evidence>
<keyword evidence="10" id="KW-0830">Ubiquinone</keyword>
<dbReference type="Proteomes" id="UP000004662">
    <property type="component" value="Chromosome"/>
</dbReference>
<keyword evidence="1" id="KW-1003">Cell membrane</keyword>
<organism evidence="13 14">
    <name type="scientific">Solidesulfovibrio carbinoliphilus subsp. oakridgensis</name>
    <dbReference type="NCBI Taxonomy" id="694327"/>
    <lineage>
        <taxon>Bacteria</taxon>
        <taxon>Pseudomonadati</taxon>
        <taxon>Thermodesulfobacteriota</taxon>
        <taxon>Desulfovibrionia</taxon>
        <taxon>Desulfovibrionales</taxon>
        <taxon>Desulfovibrionaceae</taxon>
        <taxon>Solidesulfovibrio</taxon>
    </lineage>
</organism>
<keyword evidence="7" id="KW-0408">Iron</keyword>
<accession>G7QA88</accession>
<keyword evidence="11" id="KW-0472">Membrane</keyword>
<keyword evidence="6" id="KW-1278">Translocase</keyword>
<evidence type="ECO:0000256" key="7">
    <source>
        <dbReference type="ARBA" id="ARBA00023004"/>
    </source>
</evidence>
<evidence type="ECO:0000313" key="13">
    <source>
        <dbReference type="EMBL" id="EHJ48239.1"/>
    </source>
</evidence>